<evidence type="ECO:0000256" key="4">
    <source>
        <dbReference type="ARBA" id="ARBA00022679"/>
    </source>
</evidence>
<evidence type="ECO:0000256" key="1">
    <source>
        <dbReference type="ARBA" id="ARBA00001946"/>
    </source>
</evidence>
<name>A0A1I0MSJ9_9EURY</name>
<dbReference type="STRING" id="355548.SAMN04487945_0336"/>
<dbReference type="AlphaFoldDB" id="A0A1I0MSJ9"/>
<keyword evidence="4 10" id="KW-0808">Transferase</keyword>
<gene>
    <name evidence="10" type="ORF">SAMN04487945_0336</name>
</gene>
<keyword evidence="6" id="KW-0479">Metal-binding</keyword>
<dbReference type="InterPro" id="IPR005907">
    <property type="entry name" value="G1P_thy_trans_s"/>
</dbReference>
<evidence type="ECO:0000256" key="6">
    <source>
        <dbReference type="ARBA" id="ARBA00022723"/>
    </source>
</evidence>
<dbReference type="RefSeq" id="WP_089667438.1">
    <property type="nucleotide sequence ID" value="NZ_FOJA01000001.1"/>
</dbReference>
<comment type="similarity">
    <text evidence="2">Belongs to the glucose-1-phosphate thymidylyltransferase family.</text>
</comment>
<dbReference type="SUPFAM" id="SSF53448">
    <property type="entry name" value="Nucleotide-diphospho-sugar transferases"/>
    <property type="match status" value="1"/>
</dbReference>
<dbReference type="InterPro" id="IPR029044">
    <property type="entry name" value="Nucleotide-diphossugar_trans"/>
</dbReference>
<accession>A0A1I0MSJ9</accession>
<dbReference type="Proteomes" id="UP000198518">
    <property type="component" value="Unassembled WGS sequence"/>
</dbReference>
<dbReference type="PANTHER" id="PTHR43532:SF1">
    <property type="entry name" value="GLUCOSE-1-PHOSPHATE THYMIDYLYLTRANSFERASE 1"/>
    <property type="match status" value="1"/>
</dbReference>
<sequence length="238" mass="26570">MKGVILAGGSGTRLRPMTHVVNKHVIPIYDKPMIYYPVETLVESEIDEILVISNSEHIGKYIQLLERDFDADFSYKVQTEAKGIADAVQLAKGFVDDSFAVVLGDNILFDDLSDEIQSFPTSDADAKIFVKEVDRPAAYGVASTADGEVTEIREKPDSPESNLAVIGLYVYTTEVFDRIESLEPSERGEYEISDINNQYAVEGTLDYEMISSEWFDAGTPEGVFQASKHVRDDHRDKE</sequence>
<evidence type="ECO:0000313" key="11">
    <source>
        <dbReference type="Proteomes" id="UP000198518"/>
    </source>
</evidence>
<dbReference type="EC" id="2.7.7.24" evidence="3"/>
<feature type="domain" description="Nucleotidyl transferase" evidence="9">
    <location>
        <begin position="2"/>
        <end position="231"/>
    </location>
</feature>
<dbReference type="InterPro" id="IPR005835">
    <property type="entry name" value="NTP_transferase_dom"/>
</dbReference>
<dbReference type="PANTHER" id="PTHR43532">
    <property type="entry name" value="GLUCOSE-1-PHOSPHATE THYMIDYLYLTRANSFERASE"/>
    <property type="match status" value="1"/>
</dbReference>
<keyword evidence="7" id="KW-0460">Magnesium</keyword>
<dbReference type="Pfam" id="PF00483">
    <property type="entry name" value="NTP_transferase"/>
    <property type="match status" value="1"/>
</dbReference>
<evidence type="ECO:0000313" key="10">
    <source>
        <dbReference type="EMBL" id="SEV91623.1"/>
    </source>
</evidence>
<organism evidence="10 11">
    <name type="scientific">Halobacterium jilantaiense</name>
    <dbReference type="NCBI Taxonomy" id="355548"/>
    <lineage>
        <taxon>Archaea</taxon>
        <taxon>Methanobacteriati</taxon>
        <taxon>Methanobacteriota</taxon>
        <taxon>Stenosarchaea group</taxon>
        <taxon>Halobacteria</taxon>
        <taxon>Halobacteriales</taxon>
        <taxon>Halobacteriaceae</taxon>
        <taxon>Halobacterium</taxon>
    </lineage>
</organism>
<evidence type="ECO:0000256" key="5">
    <source>
        <dbReference type="ARBA" id="ARBA00022695"/>
    </source>
</evidence>
<keyword evidence="5" id="KW-0548">Nucleotidyltransferase</keyword>
<evidence type="ECO:0000256" key="2">
    <source>
        <dbReference type="ARBA" id="ARBA00010480"/>
    </source>
</evidence>
<dbReference type="OrthoDB" id="15372at2157"/>
<evidence type="ECO:0000259" key="9">
    <source>
        <dbReference type="Pfam" id="PF00483"/>
    </source>
</evidence>
<keyword evidence="11" id="KW-1185">Reference proteome</keyword>
<protein>
    <recommendedName>
        <fullName evidence="3">glucose-1-phosphate thymidylyltransferase</fullName>
        <ecNumber evidence="3">2.7.7.24</ecNumber>
    </recommendedName>
</protein>
<dbReference type="Gene3D" id="3.90.550.10">
    <property type="entry name" value="Spore Coat Polysaccharide Biosynthesis Protein SpsA, Chain A"/>
    <property type="match status" value="1"/>
</dbReference>
<evidence type="ECO:0000256" key="7">
    <source>
        <dbReference type="ARBA" id="ARBA00022842"/>
    </source>
</evidence>
<dbReference type="EMBL" id="FOJA01000001">
    <property type="protein sequence ID" value="SEV91623.1"/>
    <property type="molecule type" value="Genomic_DNA"/>
</dbReference>
<dbReference type="GO" id="GO:0008879">
    <property type="term" value="F:glucose-1-phosphate thymidylyltransferase activity"/>
    <property type="evidence" value="ECO:0007669"/>
    <property type="project" value="UniProtKB-EC"/>
</dbReference>
<dbReference type="GO" id="GO:0046872">
    <property type="term" value="F:metal ion binding"/>
    <property type="evidence" value="ECO:0007669"/>
    <property type="project" value="UniProtKB-KW"/>
</dbReference>
<comment type="cofactor">
    <cofactor evidence="1">
        <name>Mg(2+)</name>
        <dbReference type="ChEBI" id="CHEBI:18420"/>
    </cofactor>
</comment>
<evidence type="ECO:0000256" key="3">
    <source>
        <dbReference type="ARBA" id="ARBA00012461"/>
    </source>
</evidence>
<proteinExistence type="inferred from homology"/>
<comment type="catalytic activity">
    <reaction evidence="8">
        <text>dTTP + alpha-D-glucose 1-phosphate + H(+) = dTDP-alpha-D-glucose + diphosphate</text>
        <dbReference type="Rhea" id="RHEA:15225"/>
        <dbReference type="ChEBI" id="CHEBI:15378"/>
        <dbReference type="ChEBI" id="CHEBI:33019"/>
        <dbReference type="ChEBI" id="CHEBI:37568"/>
        <dbReference type="ChEBI" id="CHEBI:57477"/>
        <dbReference type="ChEBI" id="CHEBI:58601"/>
        <dbReference type="EC" id="2.7.7.24"/>
    </reaction>
</comment>
<reference evidence="10 11" key="1">
    <citation type="submission" date="2016-10" db="EMBL/GenBank/DDBJ databases">
        <authorList>
            <person name="de Groot N.N."/>
        </authorList>
    </citation>
    <scope>NUCLEOTIDE SEQUENCE [LARGE SCALE GENOMIC DNA]</scope>
    <source>
        <strain evidence="10 11">CGMCC 1.5337</strain>
    </source>
</reference>
<evidence type="ECO:0000256" key="8">
    <source>
        <dbReference type="ARBA" id="ARBA00049336"/>
    </source>
</evidence>